<dbReference type="InterPro" id="IPR025334">
    <property type="entry name" value="DUF4240"/>
</dbReference>
<comment type="caution">
    <text evidence="2">The sequence shown here is derived from an EMBL/GenBank/DDBJ whole genome shotgun (WGS) entry which is preliminary data.</text>
</comment>
<evidence type="ECO:0000313" key="2">
    <source>
        <dbReference type="EMBL" id="MDQ0364238.1"/>
    </source>
</evidence>
<evidence type="ECO:0000313" key="3">
    <source>
        <dbReference type="Proteomes" id="UP001240236"/>
    </source>
</evidence>
<protein>
    <recommendedName>
        <fullName evidence="1">DUF4240 domain-containing protein</fullName>
    </recommendedName>
</protein>
<dbReference type="Pfam" id="PF14024">
    <property type="entry name" value="DUF4240"/>
    <property type="match status" value="1"/>
</dbReference>
<reference evidence="2 3" key="1">
    <citation type="submission" date="2023-07" db="EMBL/GenBank/DDBJ databases">
        <title>Sequencing the genomes of 1000 actinobacteria strains.</title>
        <authorList>
            <person name="Klenk H.-P."/>
        </authorList>
    </citation>
    <scope>NUCLEOTIDE SEQUENCE [LARGE SCALE GENOMIC DNA]</scope>
    <source>
        <strain evidence="2 3">DSM 44709</strain>
    </source>
</reference>
<dbReference type="AlphaFoldDB" id="A0AAE3VUH9"/>
<name>A0AAE3VUH9_9ACTN</name>
<sequence length="177" mass="19920">MTETVRGRVPAAEEEDRFWALVEGAWATLGEEPAALRRALLTRDPAGDAENDLYAIDAWLNRFLERLSAATAELTAAELVALDRVVERKLYDIDRRDVHDVTDGSDDGFLYARGFIVALGRDYYETVQADPAYAVPDAELERMCYFFAHQHQDRFDAWPDTDSGISRETCSNPAGWA</sequence>
<keyword evidence="3" id="KW-1185">Reference proteome</keyword>
<feature type="domain" description="DUF4240" evidence="1">
    <location>
        <begin position="61"/>
        <end position="132"/>
    </location>
</feature>
<organism evidence="2 3">
    <name type="scientific">Catenuloplanes indicus</name>
    <dbReference type="NCBI Taxonomy" id="137267"/>
    <lineage>
        <taxon>Bacteria</taxon>
        <taxon>Bacillati</taxon>
        <taxon>Actinomycetota</taxon>
        <taxon>Actinomycetes</taxon>
        <taxon>Micromonosporales</taxon>
        <taxon>Micromonosporaceae</taxon>
        <taxon>Catenuloplanes</taxon>
    </lineage>
</organism>
<proteinExistence type="predicted"/>
<accession>A0AAE3VUH9</accession>
<dbReference type="Proteomes" id="UP001240236">
    <property type="component" value="Unassembled WGS sequence"/>
</dbReference>
<dbReference type="EMBL" id="JAUSUZ010000001">
    <property type="protein sequence ID" value="MDQ0364238.1"/>
    <property type="molecule type" value="Genomic_DNA"/>
</dbReference>
<gene>
    <name evidence="2" type="ORF">J2S42_000907</name>
</gene>
<dbReference type="RefSeq" id="WP_307235484.1">
    <property type="nucleotide sequence ID" value="NZ_JAUSUZ010000001.1"/>
</dbReference>
<evidence type="ECO:0000259" key="1">
    <source>
        <dbReference type="Pfam" id="PF14024"/>
    </source>
</evidence>